<gene>
    <name evidence="5" type="ORF">GCM10007047_26330</name>
</gene>
<dbReference type="PANTHER" id="PTHR48081:SF30">
    <property type="entry name" value="ACETYL-HYDROLASE LIPR-RELATED"/>
    <property type="match status" value="1"/>
</dbReference>
<dbReference type="SUPFAM" id="SSF53474">
    <property type="entry name" value="alpha/beta-Hydrolases"/>
    <property type="match status" value="1"/>
</dbReference>
<name>A0A8J3GEA6_9BACT</name>
<reference evidence="5" key="2">
    <citation type="submission" date="2020-09" db="EMBL/GenBank/DDBJ databases">
        <authorList>
            <person name="Sun Q."/>
            <person name="Kim S."/>
        </authorList>
    </citation>
    <scope>NUCLEOTIDE SEQUENCE</scope>
    <source>
        <strain evidence="5">KCTC 12870</strain>
    </source>
</reference>
<dbReference type="InterPro" id="IPR049492">
    <property type="entry name" value="BD-FAE-like_dom"/>
</dbReference>
<protein>
    <submittedName>
        <fullName evidence="5">Lipase</fullName>
    </submittedName>
</protein>
<evidence type="ECO:0000259" key="4">
    <source>
        <dbReference type="Pfam" id="PF20434"/>
    </source>
</evidence>
<feature type="domain" description="BD-FAE-like" evidence="4">
    <location>
        <begin position="37"/>
        <end position="137"/>
    </location>
</feature>
<accession>A0A8J3GEA6</accession>
<dbReference type="GO" id="GO:0008236">
    <property type="term" value="F:serine-type peptidase activity"/>
    <property type="evidence" value="ECO:0007669"/>
    <property type="project" value="InterPro"/>
</dbReference>
<comment type="caution">
    <text evidence="5">The sequence shown here is derived from an EMBL/GenBank/DDBJ whole genome shotgun (WGS) entry which is preliminary data.</text>
</comment>
<evidence type="ECO:0000256" key="1">
    <source>
        <dbReference type="ARBA" id="ARBA00010515"/>
    </source>
</evidence>
<reference evidence="5" key="1">
    <citation type="journal article" date="2014" name="Int. J. Syst. Evol. Microbiol.">
        <title>Complete genome sequence of Corynebacterium casei LMG S-19264T (=DSM 44701T), isolated from a smear-ripened cheese.</title>
        <authorList>
            <consortium name="US DOE Joint Genome Institute (JGI-PGF)"/>
            <person name="Walter F."/>
            <person name="Albersmeier A."/>
            <person name="Kalinowski J."/>
            <person name="Ruckert C."/>
        </authorList>
    </citation>
    <scope>NUCLEOTIDE SEQUENCE</scope>
    <source>
        <strain evidence="5">KCTC 12870</strain>
    </source>
</reference>
<dbReference type="InterPro" id="IPR029058">
    <property type="entry name" value="AB_hydrolase_fold"/>
</dbReference>
<keyword evidence="6" id="KW-1185">Reference proteome</keyword>
<dbReference type="Gene3D" id="3.40.50.1820">
    <property type="entry name" value="alpha/beta hydrolase"/>
    <property type="match status" value="1"/>
</dbReference>
<dbReference type="GO" id="GO:0004806">
    <property type="term" value="F:triacylglycerol lipase activity"/>
    <property type="evidence" value="ECO:0007669"/>
    <property type="project" value="TreeGrafter"/>
</dbReference>
<dbReference type="InterPro" id="IPR050300">
    <property type="entry name" value="GDXG_lipolytic_enzyme"/>
</dbReference>
<feature type="domain" description="Peptidase S9 prolyl oligopeptidase catalytic" evidence="3">
    <location>
        <begin position="174"/>
        <end position="253"/>
    </location>
</feature>
<dbReference type="Pfam" id="PF20434">
    <property type="entry name" value="BD-FAE"/>
    <property type="match status" value="1"/>
</dbReference>
<comment type="similarity">
    <text evidence="1">Belongs to the 'GDXG' lipolytic enzyme family.</text>
</comment>
<dbReference type="GO" id="GO:0006508">
    <property type="term" value="P:proteolysis"/>
    <property type="evidence" value="ECO:0007669"/>
    <property type="project" value="InterPro"/>
</dbReference>
<dbReference type="AlphaFoldDB" id="A0A8J3GEA6"/>
<dbReference type="InterPro" id="IPR001375">
    <property type="entry name" value="Peptidase_S9_cat"/>
</dbReference>
<dbReference type="PANTHER" id="PTHR48081">
    <property type="entry name" value="AB HYDROLASE SUPERFAMILY PROTEIN C4A8.06C"/>
    <property type="match status" value="1"/>
</dbReference>
<keyword evidence="2" id="KW-0378">Hydrolase</keyword>
<dbReference type="EMBL" id="BMXG01000018">
    <property type="protein sequence ID" value="GHC07856.1"/>
    <property type="molecule type" value="Genomic_DNA"/>
</dbReference>
<evidence type="ECO:0000256" key="2">
    <source>
        <dbReference type="ARBA" id="ARBA00022801"/>
    </source>
</evidence>
<dbReference type="Proteomes" id="UP000642829">
    <property type="component" value="Unassembled WGS sequence"/>
</dbReference>
<proteinExistence type="inferred from homology"/>
<organism evidence="5 6">
    <name type="scientific">Cerasicoccus arenae</name>
    <dbReference type="NCBI Taxonomy" id="424488"/>
    <lineage>
        <taxon>Bacteria</taxon>
        <taxon>Pseudomonadati</taxon>
        <taxon>Verrucomicrobiota</taxon>
        <taxon>Opitutia</taxon>
        <taxon>Puniceicoccales</taxon>
        <taxon>Cerasicoccaceae</taxon>
        <taxon>Cerasicoccus</taxon>
    </lineage>
</organism>
<evidence type="ECO:0000259" key="3">
    <source>
        <dbReference type="Pfam" id="PF00326"/>
    </source>
</evidence>
<evidence type="ECO:0000313" key="5">
    <source>
        <dbReference type="EMBL" id="GHC07856.1"/>
    </source>
</evidence>
<evidence type="ECO:0000313" key="6">
    <source>
        <dbReference type="Proteomes" id="UP000642829"/>
    </source>
</evidence>
<dbReference type="Pfam" id="PF00326">
    <property type="entry name" value="Peptidase_S9"/>
    <property type="match status" value="1"/>
</dbReference>
<sequence length="262" mass="28861">MKFPHAETIHPGKVITYKAVGDVELNLHVFYPPGHRPDSQVPAILFFFGGGWVNGTPKQFYAQSEHLASRGMVAICVEYRIHSLHQTGPQECVQDGKSAIRYVRAHASELGIDPNRIAAGGGSAGGHVAAATATVDGFNEPGEDTSVSCRPNALVLFNPVYDNGPEGFGFDRVQDYWASFSPLHNLHADMGPAIVLLGTEDQHLSVERAKEFQKAMQDLGVRSELITYEGEPHGFYNEVKYDETLREMDQFLVSLGYLEKQD</sequence>
<dbReference type="RefSeq" id="WP_189515969.1">
    <property type="nucleotide sequence ID" value="NZ_BMXG01000018.1"/>
</dbReference>